<proteinExistence type="predicted"/>
<sequence>MNDYLELSIDAHRHGLIIHATATVTDSKTGRRLMPDLHATGLTRRGIVDRITPVALGTLWAQQRYDGEYVPHAEQVDRYIAKAAAYWSEHDWNEQ</sequence>
<gene>
    <name evidence="1" type="ORF">KIH79_10730</name>
</gene>
<organism evidence="1 2">
    <name type="scientific">Bifidobacterium miconis</name>
    <dbReference type="NCBI Taxonomy" id="2834435"/>
    <lineage>
        <taxon>Bacteria</taxon>
        <taxon>Bacillati</taxon>
        <taxon>Actinomycetota</taxon>
        <taxon>Actinomycetes</taxon>
        <taxon>Bifidobacteriales</taxon>
        <taxon>Bifidobacteriaceae</taxon>
        <taxon>Bifidobacterium</taxon>
    </lineage>
</organism>
<evidence type="ECO:0000313" key="1">
    <source>
        <dbReference type="EMBL" id="MBW3093385.1"/>
    </source>
</evidence>
<protein>
    <submittedName>
        <fullName evidence="1">Uncharacterized protein</fullName>
    </submittedName>
</protein>
<name>A0ABS6WI06_9BIFI</name>
<evidence type="ECO:0000313" key="2">
    <source>
        <dbReference type="Proteomes" id="UP000700815"/>
    </source>
</evidence>
<reference evidence="1 2" key="1">
    <citation type="submission" date="2021-05" db="EMBL/GenBank/DDBJ databases">
        <title>Phylogenetic classification of ten novel species belonging to the genus Bifidobacterium comprising B. colchicus sp. nov., B. abeli sp. nov., B. bicoloris sp. nov., B. guerezis sp. nov., B. rosaliae sp. nov., B. santillanensis sp. nov., B. argentati sp. nov., B. amazzoni sp. nov., B. pluviali sp. nov., and B. pinnaculum sp. nov.</title>
        <authorList>
            <person name="Lugli G.A."/>
            <person name="Ruiz Garcia L."/>
            <person name="Margolles A."/>
            <person name="Ventura M."/>
        </authorList>
    </citation>
    <scope>NUCLEOTIDE SEQUENCE [LARGE SCALE GENOMIC DNA]</scope>
    <source>
        <strain evidence="1 2">82T10</strain>
    </source>
</reference>
<dbReference type="EMBL" id="JAHBBH010000039">
    <property type="protein sequence ID" value="MBW3093385.1"/>
    <property type="molecule type" value="Genomic_DNA"/>
</dbReference>
<accession>A0ABS6WI06</accession>
<comment type="caution">
    <text evidence="1">The sequence shown here is derived from an EMBL/GenBank/DDBJ whole genome shotgun (WGS) entry which is preliminary data.</text>
</comment>
<keyword evidence="2" id="KW-1185">Reference proteome</keyword>
<dbReference type="RefSeq" id="WP_219059360.1">
    <property type="nucleotide sequence ID" value="NZ_JAHBBH010000039.1"/>
</dbReference>
<dbReference type="Proteomes" id="UP000700815">
    <property type="component" value="Unassembled WGS sequence"/>
</dbReference>